<dbReference type="SUPFAM" id="SSF56672">
    <property type="entry name" value="DNA/RNA polymerases"/>
    <property type="match status" value="1"/>
</dbReference>
<proteinExistence type="predicted"/>
<comment type="caution">
    <text evidence="2">The sequence shown here is derived from an EMBL/GenBank/DDBJ whole genome shotgun (WGS) entry which is preliminary data.</text>
</comment>
<name>A0ABQ8TGE2_PERAM</name>
<evidence type="ECO:0000259" key="1">
    <source>
        <dbReference type="PROSITE" id="PS50878"/>
    </source>
</evidence>
<evidence type="ECO:0000313" key="2">
    <source>
        <dbReference type="EMBL" id="KAJ4444765.1"/>
    </source>
</evidence>
<dbReference type="InterPro" id="IPR043502">
    <property type="entry name" value="DNA/RNA_pol_sf"/>
</dbReference>
<dbReference type="InterPro" id="IPR000477">
    <property type="entry name" value="RT_dom"/>
</dbReference>
<reference evidence="2 3" key="1">
    <citation type="journal article" date="2022" name="Allergy">
        <title>Genome assembly and annotation of Periplaneta americana reveal a comprehensive cockroach allergen profile.</title>
        <authorList>
            <person name="Wang L."/>
            <person name="Xiong Q."/>
            <person name="Saelim N."/>
            <person name="Wang L."/>
            <person name="Nong W."/>
            <person name="Wan A.T."/>
            <person name="Shi M."/>
            <person name="Liu X."/>
            <person name="Cao Q."/>
            <person name="Hui J.H.L."/>
            <person name="Sookrung N."/>
            <person name="Leung T.F."/>
            <person name="Tungtrongchitr A."/>
            <person name="Tsui S.K.W."/>
        </authorList>
    </citation>
    <scope>NUCLEOTIDE SEQUENCE [LARGE SCALE GENOMIC DNA]</scope>
    <source>
        <strain evidence="2">PWHHKU_190912</strain>
    </source>
</reference>
<feature type="domain" description="Reverse transcriptase" evidence="1">
    <location>
        <begin position="1"/>
        <end position="160"/>
    </location>
</feature>
<sequence length="160" mass="18339">MSAYDQAPYLKEKCREKGMPFPPSSTTLTQIDVNRLLLFEHNLSQSTLRKAYFPIKHISTGVPQGSVMAPMLYNLYTSDIPHHNATQLAMYADDTVIFSQKINILSAYRAVQQYLQLIGKVICQKTEKTFMDMDSFAFDSSFLSSMEEELDKICTNRIYQ</sequence>
<evidence type="ECO:0000313" key="3">
    <source>
        <dbReference type="Proteomes" id="UP001148838"/>
    </source>
</evidence>
<dbReference type="PROSITE" id="PS50878">
    <property type="entry name" value="RT_POL"/>
    <property type="match status" value="1"/>
</dbReference>
<gene>
    <name evidence="2" type="ORF">ANN_06562</name>
</gene>
<organism evidence="2 3">
    <name type="scientific">Periplaneta americana</name>
    <name type="common">American cockroach</name>
    <name type="synonym">Blatta americana</name>
    <dbReference type="NCBI Taxonomy" id="6978"/>
    <lineage>
        <taxon>Eukaryota</taxon>
        <taxon>Metazoa</taxon>
        <taxon>Ecdysozoa</taxon>
        <taxon>Arthropoda</taxon>
        <taxon>Hexapoda</taxon>
        <taxon>Insecta</taxon>
        <taxon>Pterygota</taxon>
        <taxon>Neoptera</taxon>
        <taxon>Polyneoptera</taxon>
        <taxon>Dictyoptera</taxon>
        <taxon>Blattodea</taxon>
        <taxon>Blattoidea</taxon>
        <taxon>Blattidae</taxon>
        <taxon>Blattinae</taxon>
        <taxon>Periplaneta</taxon>
    </lineage>
</organism>
<protein>
    <recommendedName>
        <fullName evidence="1">Reverse transcriptase domain-containing protein</fullName>
    </recommendedName>
</protein>
<keyword evidence="3" id="KW-1185">Reference proteome</keyword>
<accession>A0ABQ8TGE2</accession>
<dbReference type="EMBL" id="JAJSOF020000011">
    <property type="protein sequence ID" value="KAJ4444765.1"/>
    <property type="molecule type" value="Genomic_DNA"/>
</dbReference>
<dbReference type="Proteomes" id="UP001148838">
    <property type="component" value="Unassembled WGS sequence"/>
</dbReference>
<dbReference type="Pfam" id="PF00078">
    <property type="entry name" value="RVT_1"/>
    <property type="match status" value="1"/>
</dbReference>